<dbReference type="Proteomes" id="UP000538147">
    <property type="component" value="Unassembled WGS sequence"/>
</dbReference>
<dbReference type="PRINTS" id="PR01466">
    <property type="entry name" value="ARGDEIMINASE"/>
</dbReference>
<evidence type="ECO:0000256" key="2">
    <source>
        <dbReference type="ARBA" id="ARBA00010206"/>
    </source>
</evidence>
<gene>
    <name evidence="7" type="ORF">FHS79_002477</name>
</gene>
<dbReference type="PANTHER" id="PTHR47271">
    <property type="entry name" value="ARGININE DEIMINASE"/>
    <property type="match status" value="1"/>
</dbReference>
<comment type="caution">
    <text evidence="7">The sequence shown here is derived from an EMBL/GenBank/DDBJ whole genome shotgun (WGS) entry which is preliminary data.</text>
</comment>
<dbReference type="InterPro" id="IPR003876">
    <property type="entry name" value="Arg_deiminase"/>
</dbReference>
<keyword evidence="4" id="KW-0378">Hydrolase</keyword>
<keyword evidence="6" id="KW-0732">Signal</keyword>
<evidence type="ECO:0000313" key="7">
    <source>
        <dbReference type="EMBL" id="MBB6228292.1"/>
    </source>
</evidence>
<dbReference type="RefSeq" id="WP_184200368.1">
    <property type="nucleotide sequence ID" value="NZ_BMOX01000126.1"/>
</dbReference>
<evidence type="ECO:0000313" key="8">
    <source>
        <dbReference type="Proteomes" id="UP000538147"/>
    </source>
</evidence>
<feature type="chain" id="PRO_5032678347" description="arginine deiminase" evidence="6">
    <location>
        <begin position="26"/>
        <end position="462"/>
    </location>
</feature>
<dbReference type="EC" id="3.5.3.6" evidence="3"/>
<comment type="similarity">
    <text evidence="2">Belongs to the arginine deiminase family.</text>
</comment>
<dbReference type="Gene3D" id="3.75.10.10">
    <property type="entry name" value="L-arginine/glycine Amidinotransferase, Chain A"/>
    <property type="match status" value="1"/>
</dbReference>
<proteinExistence type="inferred from homology"/>
<dbReference type="GO" id="GO:0019546">
    <property type="term" value="P:L-arginine deiminase pathway"/>
    <property type="evidence" value="ECO:0007669"/>
    <property type="project" value="TreeGrafter"/>
</dbReference>
<dbReference type="PANTHER" id="PTHR47271:SF2">
    <property type="entry name" value="ARGININE DEIMINASE"/>
    <property type="match status" value="1"/>
</dbReference>
<evidence type="ECO:0000256" key="1">
    <source>
        <dbReference type="ARBA" id="ARBA00005213"/>
    </source>
</evidence>
<dbReference type="PROSITE" id="PS51318">
    <property type="entry name" value="TAT"/>
    <property type="match status" value="1"/>
</dbReference>
<reference evidence="7 8" key="1">
    <citation type="submission" date="2020-08" db="EMBL/GenBank/DDBJ databases">
        <title>Genomic Encyclopedia of Type Strains, Phase IV (KMG-IV): sequencing the most valuable type-strain genomes for metagenomic binning, comparative biology and taxonomic classification.</title>
        <authorList>
            <person name="Goeker M."/>
        </authorList>
    </citation>
    <scope>NUCLEOTIDE SEQUENCE [LARGE SCALE GENOMIC DNA]</scope>
    <source>
        <strain evidence="7 8">DSM 102189</strain>
    </source>
</reference>
<comment type="catalytic activity">
    <reaction evidence="5">
        <text>L-arginine + H2O = L-citrulline + NH4(+)</text>
        <dbReference type="Rhea" id="RHEA:19597"/>
        <dbReference type="ChEBI" id="CHEBI:15377"/>
        <dbReference type="ChEBI" id="CHEBI:28938"/>
        <dbReference type="ChEBI" id="CHEBI:32682"/>
        <dbReference type="ChEBI" id="CHEBI:57743"/>
        <dbReference type="EC" id="3.5.3.6"/>
    </reaction>
</comment>
<organism evidence="7 8">
    <name type="scientific">Polymorphobacter multimanifer</name>
    <dbReference type="NCBI Taxonomy" id="1070431"/>
    <lineage>
        <taxon>Bacteria</taxon>
        <taxon>Pseudomonadati</taxon>
        <taxon>Pseudomonadota</taxon>
        <taxon>Alphaproteobacteria</taxon>
        <taxon>Sphingomonadales</taxon>
        <taxon>Sphingosinicellaceae</taxon>
        <taxon>Polymorphobacter</taxon>
    </lineage>
</organism>
<protein>
    <recommendedName>
        <fullName evidence="3">arginine deiminase</fullName>
        <ecNumber evidence="3">3.5.3.6</ecNumber>
    </recommendedName>
</protein>
<evidence type="ECO:0000256" key="6">
    <source>
        <dbReference type="SAM" id="SignalP"/>
    </source>
</evidence>
<evidence type="ECO:0000256" key="4">
    <source>
        <dbReference type="ARBA" id="ARBA00022801"/>
    </source>
</evidence>
<name>A0A841LGH4_9SPHN</name>
<dbReference type="Pfam" id="PF02274">
    <property type="entry name" value="ADI"/>
    <property type="match status" value="2"/>
</dbReference>
<keyword evidence="8" id="KW-1185">Reference proteome</keyword>
<dbReference type="AlphaFoldDB" id="A0A841LGH4"/>
<dbReference type="SUPFAM" id="SSF55909">
    <property type="entry name" value="Pentein"/>
    <property type="match status" value="1"/>
</dbReference>
<feature type="signal peptide" evidence="6">
    <location>
        <begin position="1"/>
        <end position="25"/>
    </location>
</feature>
<dbReference type="InterPro" id="IPR006311">
    <property type="entry name" value="TAT_signal"/>
</dbReference>
<accession>A0A841LGH4</accession>
<comment type="pathway">
    <text evidence="1">Amino-acid degradation; L-arginine degradation via ADI pathway; carbamoyl phosphate from L-arginine: step 1/2.</text>
</comment>
<evidence type="ECO:0000256" key="5">
    <source>
        <dbReference type="ARBA" id="ARBA00049429"/>
    </source>
</evidence>
<sequence>MEISRRGLMGGVAAGAALAAAPSFAQTGASRFLSSDIGALKTVLVHSIVPQDDGFDRLSENAVPGLESDMEVATEQQAGLIRLLKAQGAQTIEVADALAGAIAATRRSGIFETWLRTAFPGLGLDADRVTAATILGRDPAIRNRLRDDGDYRHYADTTLSTMWTRDSAFMAPAGLVMCRSASGRRRRENMLLRFCYAHSPLLKDYPIAFDALSEGISIEGGDAMFVRPDLLLLGTGNRTDPRMGPLLAKRLDCDVLTVQTYSQDFIRPDRPGLEFPVQQLRVLLLHLDTYFTQVAPGHALCVPWLLEQAHAETNPLSRFVRGARTQGMIDPEDAEKSLEMLKEFGRVKLWKRGSGTPEDLGEMKLVDYLRTQGWKFTFVGGASPEGDQAVFAHFMATVYPELRRQAANVVQARPGRVIAYAGNPMTKAALEKDGLIVDTFPARELWAWHGGPHCLTQPLLRA</sequence>
<dbReference type="EMBL" id="JACIIV010000017">
    <property type="protein sequence ID" value="MBB6228292.1"/>
    <property type="molecule type" value="Genomic_DNA"/>
</dbReference>
<dbReference type="GO" id="GO:0016990">
    <property type="term" value="F:arginine deiminase activity"/>
    <property type="evidence" value="ECO:0007669"/>
    <property type="project" value="UniProtKB-EC"/>
</dbReference>
<evidence type="ECO:0000256" key="3">
    <source>
        <dbReference type="ARBA" id="ARBA00012171"/>
    </source>
</evidence>